<dbReference type="PROSITE" id="PS50928">
    <property type="entry name" value="ABC_TM1"/>
    <property type="match status" value="1"/>
</dbReference>
<comment type="subcellular location">
    <subcellularLocation>
        <location evidence="1">Cell inner membrane</location>
        <topology evidence="1">Multi-pass membrane protein</topology>
    </subcellularLocation>
    <subcellularLocation>
        <location evidence="9">Cell membrane</location>
        <topology evidence="9">Multi-pass membrane protein</topology>
    </subcellularLocation>
</comment>
<dbReference type="GO" id="GO:0043190">
    <property type="term" value="C:ATP-binding cassette (ABC) transporter complex"/>
    <property type="evidence" value="ECO:0007669"/>
    <property type="project" value="InterPro"/>
</dbReference>
<evidence type="ECO:0000313" key="11">
    <source>
        <dbReference type="EMBL" id="MCB8881263.1"/>
    </source>
</evidence>
<dbReference type="InterPro" id="IPR035906">
    <property type="entry name" value="MetI-like_sf"/>
</dbReference>
<evidence type="ECO:0000256" key="8">
    <source>
        <dbReference type="ARBA" id="ARBA00023136"/>
    </source>
</evidence>
<evidence type="ECO:0000256" key="2">
    <source>
        <dbReference type="ARBA" id="ARBA00010072"/>
    </source>
</evidence>
<comment type="similarity">
    <text evidence="2">Belongs to the binding-protein-dependent transport system permease family. HisMQ subfamily.</text>
</comment>
<protein>
    <submittedName>
        <fullName evidence="11">Amino acid ABC transporter permease</fullName>
    </submittedName>
</protein>
<dbReference type="EMBL" id="JAESVA010000004">
    <property type="protein sequence ID" value="MCB8881263.1"/>
    <property type="molecule type" value="Genomic_DNA"/>
</dbReference>
<keyword evidence="12" id="KW-1185">Reference proteome</keyword>
<reference evidence="11 12" key="1">
    <citation type="journal article" date="2021" name="Microorganisms">
        <title>Acidisoma silvae sp. nov. and Acidisomacellulosilytica sp. nov., Two Acidophilic Bacteria Isolated from Decaying Wood, Hydrolyzing Cellulose and Producing Poly-3-hydroxybutyrate.</title>
        <authorList>
            <person name="Mieszkin S."/>
            <person name="Pouder E."/>
            <person name="Uroz S."/>
            <person name="Simon-Colin C."/>
            <person name="Alain K."/>
        </authorList>
    </citation>
    <scope>NUCLEOTIDE SEQUENCE [LARGE SCALE GENOMIC DNA]</scope>
    <source>
        <strain evidence="11 12">HW T5.17</strain>
    </source>
</reference>
<feature type="transmembrane region" description="Helical" evidence="9">
    <location>
        <begin position="150"/>
        <end position="170"/>
    </location>
</feature>
<feature type="domain" description="ABC transmembrane type-1" evidence="10">
    <location>
        <begin position="21"/>
        <end position="209"/>
    </location>
</feature>
<dbReference type="SUPFAM" id="SSF161098">
    <property type="entry name" value="MetI-like"/>
    <property type="match status" value="1"/>
</dbReference>
<dbReference type="AlphaFoldDB" id="A0A963Z1T4"/>
<feature type="transmembrane region" description="Helical" evidence="9">
    <location>
        <begin position="16"/>
        <end position="45"/>
    </location>
</feature>
<gene>
    <name evidence="11" type="ORF">ACELLULO517_13530</name>
</gene>
<dbReference type="Pfam" id="PF00528">
    <property type="entry name" value="BPD_transp_1"/>
    <property type="match status" value="1"/>
</dbReference>
<keyword evidence="4" id="KW-1003">Cell membrane</keyword>
<dbReference type="GO" id="GO:0022857">
    <property type="term" value="F:transmembrane transporter activity"/>
    <property type="evidence" value="ECO:0007669"/>
    <property type="project" value="InterPro"/>
</dbReference>
<evidence type="ECO:0000313" key="12">
    <source>
        <dbReference type="Proteomes" id="UP000721844"/>
    </source>
</evidence>
<keyword evidence="7 9" id="KW-1133">Transmembrane helix</keyword>
<dbReference type="PANTHER" id="PTHR30614">
    <property type="entry name" value="MEMBRANE COMPONENT OF AMINO ACID ABC TRANSPORTER"/>
    <property type="match status" value="1"/>
</dbReference>
<evidence type="ECO:0000256" key="5">
    <source>
        <dbReference type="ARBA" id="ARBA00022519"/>
    </source>
</evidence>
<keyword evidence="6 9" id="KW-0812">Transmembrane</keyword>
<keyword evidence="3 9" id="KW-0813">Transport</keyword>
<sequence>MHYVLHYGQIAPYLPYLIGGMAISLALSVLSFIGGMVLGLFFAVIRNEGHPILSRLVRIYVAFFTNTPQLVQIYVIYFGLPDFGILFSPFAAVLIGMTLNAAAYLTEILRAGLGTVHAQELDAAETLGMNRLQTLRHVTLPHLFRVAMPALTNQYILMTLGTSMASIFGVEELTGRAFNINSTTFRSIEIFTTVAVLYVVVTFIATILLALVGRWAFRARVPVL</sequence>
<evidence type="ECO:0000256" key="9">
    <source>
        <dbReference type="RuleBase" id="RU363032"/>
    </source>
</evidence>
<keyword evidence="8 9" id="KW-0472">Membrane</keyword>
<dbReference type="CDD" id="cd06261">
    <property type="entry name" value="TM_PBP2"/>
    <property type="match status" value="1"/>
</dbReference>
<dbReference type="Gene3D" id="1.10.3720.10">
    <property type="entry name" value="MetI-like"/>
    <property type="match status" value="1"/>
</dbReference>
<dbReference type="PANTHER" id="PTHR30614:SF10">
    <property type="entry name" value="ARGININE ABC TRANSPORTER PERMEASE PROTEIN ARTM"/>
    <property type="match status" value="1"/>
</dbReference>
<evidence type="ECO:0000256" key="6">
    <source>
        <dbReference type="ARBA" id="ARBA00022692"/>
    </source>
</evidence>
<name>A0A963Z1T4_9PROT</name>
<dbReference type="Proteomes" id="UP000721844">
    <property type="component" value="Unassembled WGS sequence"/>
</dbReference>
<comment type="caution">
    <text evidence="11">The sequence shown here is derived from an EMBL/GenBank/DDBJ whole genome shotgun (WGS) entry which is preliminary data.</text>
</comment>
<dbReference type="NCBIfam" id="TIGR01726">
    <property type="entry name" value="HEQRo_perm_3TM"/>
    <property type="match status" value="1"/>
</dbReference>
<dbReference type="RefSeq" id="WP_227307934.1">
    <property type="nucleotide sequence ID" value="NZ_JAESVA010000004.1"/>
</dbReference>
<evidence type="ECO:0000256" key="3">
    <source>
        <dbReference type="ARBA" id="ARBA00022448"/>
    </source>
</evidence>
<evidence type="ECO:0000256" key="4">
    <source>
        <dbReference type="ARBA" id="ARBA00022475"/>
    </source>
</evidence>
<evidence type="ECO:0000256" key="1">
    <source>
        <dbReference type="ARBA" id="ARBA00004429"/>
    </source>
</evidence>
<dbReference type="GO" id="GO:0006865">
    <property type="term" value="P:amino acid transport"/>
    <property type="evidence" value="ECO:0007669"/>
    <property type="project" value="TreeGrafter"/>
</dbReference>
<feature type="transmembrane region" description="Helical" evidence="9">
    <location>
        <begin position="83"/>
        <end position="105"/>
    </location>
</feature>
<dbReference type="InterPro" id="IPR000515">
    <property type="entry name" value="MetI-like"/>
</dbReference>
<feature type="transmembrane region" description="Helical" evidence="9">
    <location>
        <begin position="190"/>
        <end position="212"/>
    </location>
</feature>
<organism evidence="11 12">
    <name type="scientific">Acidisoma cellulosilyticum</name>
    <dbReference type="NCBI Taxonomy" id="2802395"/>
    <lineage>
        <taxon>Bacteria</taxon>
        <taxon>Pseudomonadati</taxon>
        <taxon>Pseudomonadota</taxon>
        <taxon>Alphaproteobacteria</taxon>
        <taxon>Acetobacterales</taxon>
        <taxon>Acidocellaceae</taxon>
        <taxon>Acidisoma</taxon>
    </lineage>
</organism>
<accession>A0A963Z1T4</accession>
<dbReference type="InterPro" id="IPR043429">
    <property type="entry name" value="ArtM/GltK/GlnP/TcyL/YhdX-like"/>
</dbReference>
<dbReference type="InterPro" id="IPR010065">
    <property type="entry name" value="AA_ABC_transptr_permease_3TM"/>
</dbReference>
<proteinExistence type="inferred from homology"/>
<evidence type="ECO:0000259" key="10">
    <source>
        <dbReference type="PROSITE" id="PS50928"/>
    </source>
</evidence>
<evidence type="ECO:0000256" key="7">
    <source>
        <dbReference type="ARBA" id="ARBA00022989"/>
    </source>
</evidence>
<feature type="transmembrane region" description="Helical" evidence="9">
    <location>
        <begin position="57"/>
        <end position="77"/>
    </location>
</feature>
<keyword evidence="5" id="KW-0997">Cell inner membrane</keyword>